<evidence type="ECO:0000313" key="3">
    <source>
        <dbReference type="Proteomes" id="UP001500897"/>
    </source>
</evidence>
<dbReference type="SUPFAM" id="SSF56784">
    <property type="entry name" value="HAD-like"/>
    <property type="match status" value="1"/>
</dbReference>
<dbReference type="InterPro" id="IPR023214">
    <property type="entry name" value="HAD_sf"/>
</dbReference>
<sequence length="249" mass="25874">MAFHPGGSFFLAAPHRRARPARAPQPSGHRALSLPAGSDPQPEPAVLLVDLAVLVRPGTGAVQGDRAAGLAPGTVERHAYRHSSYEAMLLGLTPEHRWAAGVRQRLAAQVGAVPAAVAVRAWREDRGSRRERMVELLHRAREAGVRCAVLANGAASVRRDLAFHGIGVEVAYCSAELGVTVPSSLAFRAVAEHMGLPPGRVHYAAAGPVAVAGAREAGMKAALTSGPAQLAVFLAELGVQAQARTSTAA</sequence>
<name>A0ABN2W5W8_9ACTN</name>
<accession>A0ABN2W5W8</accession>
<feature type="region of interest" description="Disordered" evidence="1">
    <location>
        <begin position="14"/>
        <end position="40"/>
    </location>
</feature>
<evidence type="ECO:0000256" key="1">
    <source>
        <dbReference type="SAM" id="MobiDB-lite"/>
    </source>
</evidence>
<dbReference type="Proteomes" id="UP001500897">
    <property type="component" value="Unassembled WGS sequence"/>
</dbReference>
<evidence type="ECO:0000313" key="2">
    <source>
        <dbReference type="EMBL" id="GAA2084567.1"/>
    </source>
</evidence>
<dbReference type="InterPro" id="IPR036412">
    <property type="entry name" value="HAD-like_sf"/>
</dbReference>
<protein>
    <recommendedName>
        <fullName evidence="4">HAD family hydrolase</fullName>
    </recommendedName>
</protein>
<reference evidence="2 3" key="1">
    <citation type="journal article" date="2019" name="Int. J. Syst. Evol. Microbiol.">
        <title>The Global Catalogue of Microorganisms (GCM) 10K type strain sequencing project: providing services to taxonomists for standard genome sequencing and annotation.</title>
        <authorList>
            <consortium name="The Broad Institute Genomics Platform"/>
            <consortium name="The Broad Institute Genome Sequencing Center for Infectious Disease"/>
            <person name="Wu L."/>
            <person name="Ma J."/>
        </authorList>
    </citation>
    <scope>NUCLEOTIDE SEQUENCE [LARGE SCALE GENOMIC DNA]</scope>
    <source>
        <strain evidence="2 3">JCM 14559</strain>
    </source>
</reference>
<evidence type="ECO:0008006" key="4">
    <source>
        <dbReference type="Google" id="ProtNLM"/>
    </source>
</evidence>
<dbReference type="Gene3D" id="3.40.50.1000">
    <property type="entry name" value="HAD superfamily/HAD-like"/>
    <property type="match status" value="1"/>
</dbReference>
<keyword evidence="3" id="KW-1185">Reference proteome</keyword>
<organism evidence="2 3">
    <name type="scientific">Kitasatospora saccharophila</name>
    <dbReference type="NCBI Taxonomy" id="407973"/>
    <lineage>
        <taxon>Bacteria</taxon>
        <taxon>Bacillati</taxon>
        <taxon>Actinomycetota</taxon>
        <taxon>Actinomycetes</taxon>
        <taxon>Kitasatosporales</taxon>
        <taxon>Streptomycetaceae</taxon>
        <taxon>Kitasatospora</taxon>
    </lineage>
</organism>
<gene>
    <name evidence="2" type="ORF">GCM10009759_03720</name>
</gene>
<dbReference type="EMBL" id="BAAANS010000002">
    <property type="protein sequence ID" value="GAA2084567.1"/>
    <property type="molecule type" value="Genomic_DNA"/>
</dbReference>
<proteinExistence type="predicted"/>
<comment type="caution">
    <text evidence="2">The sequence shown here is derived from an EMBL/GenBank/DDBJ whole genome shotgun (WGS) entry which is preliminary data.</text>
</comment>